<dbReference type="SUPFAM" id="SSF53822">
    <property type="entry name" value="Periplasmic binding protein-like I"/>
    <property type="match status" value="1"/>
</dbReference>
<evidence type="ECO:0000313" key="6">
    <source>
        <dbReference type="Proteomes" id="UP000095544"/>
    </source>
</evidence>
<reference evidence="5 6" key="1">
    <citation type="submission" date="2015-09" db="EMBL/GenBank/DDBJ databases">
        <authorList>
            <consortium name="Pathogen Informatics"/>
        </authorList>
    </citation>
    <scope>NUCLEOTIDE SEQUENCE [LARGE SCALE GENOMIC DNA]</scope>
    <source>
        <strain evidence="5 6">2789STDY5834876</strain>
    </source>
</reference>
<dbReference type="PANTHER" id="PTHR30146">
    <property type="entry name" value="LACI-RELATED TRANSCRIPTIONAL REPRESSOR"/>
    <property type="match status" value="1"/>
</dbReference>
<dbReference type="Proteomes" id="UP000095544">
    <property type="component" value="Unassembled WGS sequence"/>
</dbReference>
<dbReference type="PROSITE" id="PS00356">
    <property type="entry name" value="HTH_LACI_1"/>
    <property type="match status" value="1"/>
</dbReference>
<sequence length="326" mass="35935">MTITEIAKMAGVSVSAVSRYLNDGYISEEKRQKIKTVIDKTGYRPSKQAQILRTKRSKVIGVILPKISSESIARVADGISSVLSEKGYQMLLASTENNPKKEIEYLNLLKNNPVDGILFSASVYDRAHQEALKKLGIPIVIISQRFDDCACVYHDDYGAARAMTELLLESGKKKVAHIAVSQKDEAAGKSRTEGYKDAMKEYGLEVPEKMIITAGFNMDAGYESMKRLVNRCPELDAVFCATDTLAVGAVTCLKDMGRKIPGETAVAGIGHNRLSRVVTPRITTAHLFYRTSGIEAANMLLEMIENEANIYRQTKLGYEVVRAESV</sequence>
<dbReference type="PROSITE" id="PS50932">
    <property type="entry name" value="HTH_LACI_2"/>
    <property type="match status" value="1"/>
</dbReference>
<dbReference type="RefSeq" id="WP_055154645.1">
    <property type="nucleotide sequence ID" value="NZ_CYZU01000044.1"/>
</dbReference>
<evidence type="ECO:0000256" key="1">
    <source>
        <dbReference type="ARBA" id="ARBA00023015"/>
    </source>
</evidence>
<dbReference type="CDD" id="cd01392">
    <property type="entry name" value="HTH_LacI"/>
    <property type="match status" value="1"/>
</dbReference>
<evidence type="ECO:0000259" key="4">
    <source>
        <dbReference type="PROSITE" id="PS50932"/>
    </source>
</evidence>
<organism evidence="5 6">
    <name type="scientific">Faecalicatena contorta</name>
    <dbReference type="NCBI Taxonomy" id="39482"/>
    <lineage>
        <taxon>Bacteria</taxon>
        <taxon>Bacillati</taxon>
        <taxon>Bacillota</taxon>
        <taxon>Clostridia</taxon>
        <taxon>Lachnospirales</taxon>
        <taxon>Lachnospiraceae</taxon>
        <taxon>Faecalicatena</taxon>
    </lineage>
</organism>
<dbReference type="PANTHER" id="PTHR30146:SF146">
    <property type="entry name" value="HTH-TYPE TRANSCRIPTIONAL REGULATOR TRER"/>
    <property type="match status" value="1"/>
</dbReference>
<dbReference type="InterPro" id="IPR001761">
    <property type="entry name" value="Peripla_BP/Lac1_sug-bd_dom"/>
</dbReference>
<dbReference type="SMART" id="SM00354">
    <property type="entry name" value="HTH_LACI"/>
    <property type="match status" value="1"/>
</dbReference>
<dbReference type="InterPro" id="IPR028082">
    <property type="entry name" value="Peripla_BP_I"/>
</dbReference>
<proteinExistence type="predicted"/>
<feature type="domain" description="HTH lacI-type" evidence="4">
    <location>
        <begin position="1"/>
        <end position="54"/>
    </location>
</feature>
<dbReference type="CDD" id="cd01542">
    <property type="entry name" value="PBP1_TreR-like"/>
    <property type="match status" value="1"/>
</dbReference>
<evidence type="ECO:0000313" key="5">
    <source>
        <dbReference type="EMBL" id="CUO93116.1"/>
    </source>
</evidence>
<dbReference type="GO" id="GO:0000976">
    <property type="term" value="F:transcription cis-regulatory region binding"/>
    <property type="evidence" value="ECO:0007669"/>
    <property type="project" value="TreeGrafter"/>
</dbReference>
<dbReference type="InterPro" id="IPR000843">
    <property type="entry name" value="HTH_LacI"/>
</dbReference>
<dbReference type="STRING" id="39482.ERS852491_03747"/>
<keyword evidence="3" id="KW-0804">Transcription</keyword>
<keyword evidence="2" id="KW-0238">DNA-binding</keyword>
<evidence type="ECO:0000256" key="2">
    <source>
        <dbReference type="ARBA" id="ARBA00023125"/>
    </source>
</evidence>
<dbReference type="Pfam" id="PF00356">
    <property type="entry name" value="LacI"/>
    <property type="match status" value="1"/>
</dbReference>
<dbReference type="Pfam" id="PF00532">
    <property type="entry name" value="Peripla_BP_1"/>
    <property type="match status" value="1"/>
</dbReference>
<dbReference type="EMBL" id="CYZU01000044">
    <property type="protein sequence ID" value="CUO93116.1"/>
    <property type="molecule type" value="Genomic_DNA"/>
</dbReference>
<dbReference type="AlphaFoldDB" id="A0A174J4D7"/>
<protein>
    <submittedName>
        <fullName evidence="5">Degradation activator</fullName>
    </submittedName>
</protein>
<keyword evidence="1" id="KW-0805">Transcription regulation</keyword>
<gene>
    <name evidence="5" type="primary">degA_7</name>
    <name evidence="5" type="ORF">ERS852491_03747</name>
</gene>
<dbReference type="GO" id="GO:0003700">
    <property type="term" value="F:DNA-binding transcription factor activity"/>
    <property type="evidence" value="ECO:0007669"/>
    <property type="project" value="TreeGrafter"/>
</dbReference>
<dbReference type="Gene3D" id="3.40.50.2300">
    <property type="match status" value="2"/>
</dbReference>
<dbReference type="Gene3D" id="1.10.260.40">
    <property type="entry name" value="lambda repressor-like DNA-binding domains"/>
    <property type="match status" value="1"/>
</dbReference>
<evidence type="ECO:0000256" key="3">
    <source>
        <dbReference type="ARBA" id="ARBA00023163"/>
    </source>
</evidence>
<dbReference type="SUPFAM" id="SSF47413">
    <property type="entry name" value="lambda repressor-like DNA-binding domains"/>
    <property type="match status" value="1"/>
</dbReference>
<dbReference type="OrthoDB" id="3180992at2"/>
<name>A0A174J4D7_9FIRM</name>
<dbReference type="InterPro" id="IPR010982">
    <property type="entry name" value="Lambda_DNA-bd_dom_sf"/>
</dbReference>
<accession>A0A174J4D7</accession>